<organism evidence="4 5">
    <name type="scientific">Plasmopara halstedii</name>
    <name type="common">Downy mildew of sunflower</name>
    <dbReference type="NCBI Taxonomy" id="4781"/>
    <lineage>
        <taxon>Eukaryota</taxon>
        <taxon>Sar</taxon>
        <taxon>Stramenopiles</taxon>
        <taxon>Oomycota</taxon>
        <taxon>Peronosporomycetes</taxon>
        <taxon>Peronosporales</taxon>
        <taxon>Peronosporaceae</taxon>
        <taxon>Plasmopara</taxon>
    </lineage>
</organism>
<keyword evidence="1" id="KW-0479">Metal-binding</keyword>
<dbReference type="GO" id="GO:0005096">
    <property type="term" value="F:GTPase activator activity"/>
    <property type="evidence" value="ECO:0007669"/>
    <property type="project" value="InterPro"/>
</dbReference>
<dbReference type="PANTHER" id="PTHR46085:SF3">
    <property type="entry name" value="ARF GTPASE ACTIVATING PROTEIN"/>
    <property type="match status" value="1"/>
</dbReference>
<dbReference type="GO" id="GO:0008270">
    <property type="term" value="F:zinc ion binding"/>
    <property type="evidence" value="ECO:0007669"/>
    <property type="project" value="UniProtKB-KW"/>
</dbReference>
<dbReference type="EMBL" id="CCYD01000667">
    <property type="protein sequence ID" value="CEG43571.1"/>
    <property type="molecule type" value="Genomic_DNA"/>
</dbReference>
<evidence type="ECO:0000313" key="4">
    <source>
        <dbReference type="EMBL" id="CEG43571.1"/>
    </source>
</evidence>
<feature type="region of interest" description="Disordered" evidence="2">
    <location>
        <begin position="347"/>
        <end position="391"/>
    </location>
</feature>
<dbReference type="OMA" id="SMRVKSV"/>
<dbReference type="RefSeq" id="XP_024579940.1">
    <property type="nucleotide sequence ID" value="XM_024729576.1"/>
</dbReference>
<dbReference type="Pfam" id="PF01412">
    <property type="entry name" value="ArfGap"/>
    <property type="match status" value="1"/>
</dbReference>
<dbReference type="GeneID" id="36408818"/>
<dbReference type="OrthoDB" id="6036at2759"/>
<proteinExistence type="predicted"/>
<evidence type="ECO:0000256" key="1">
    <source>
        <dbReference type="PROSITE-ProRule" id="PRU00288"/>
    </source>
</evidence>
<evidence type="ECO:0000259" key="3">
    <source>
        <dbReference type="PROSITE" id="PS50115"/>
    </source>
</evidence>
<dbReference type="PROSITE" id="PS50115">
    <property type="entry name" value="ARFGAP"/>
    <property type="match status" value="1"/>
</dbReference>
<dbReference type="InterPro" id="IPR044820">
    <property type="entry name" value="AGD14-like"/>
</dbReference>
<dbReference type="STRING" id="4781.A0A0N7L685"/>
<evidence type="ECO:0000313" key="5">
    <source>
        <dbReference type="Proteomes" id="UP000054928"/>
    </source>
</evidence>
<keyword evidence="1" id="KW-0863">Zinc-finger</keyword>
<dbReference type="Proteomes" id="UP000054928">
    <property type="component" value="Unassembled WGS sequence"/>
</dbReference>
<accession>A0A0N7L685</accession>
<feature type="domain" description="Arf-GAP" evidence="3">
    <location>
        <begin position="6"/>
        <end position="131"/>
    </location>
</feature>
<protein>
    <submittedName>
        <fullName evidence="4">Predicted GTPase-activating protein</fullName>
    </submittedName>
</protein>
<dbReference type="SUPFAM" id="SSF57863">
    <property type="entry name" value="ArfGap/RecO-like zinc finger"/>
    <property type="match status" value="1"/>
</dbReference>
<sequence length="391" mass="41840">MATDAEAALNALKKLEANKTCVNCGNYNRFGHQNICEKVRTFVCSNCKSAHQSYSMRVKSVSMSNWTMEEVDALREQNGGGNAAAARIWFCRWDDSQMRKPTKDDSLDYYKQFINHVYNDKAFYSQDGFHAATSCSPTANSSGQSTVSTTNLLDFDTPDPKKSTSGGFDTFGTSSNGFASSEWGNFAAPPVSVSSIDEFGAFASAPATTSSINTDFGAGFSASSTDNDGFGAFTSAPPVSNSSLIDPFALPSGTMKAPTVSFDPFAPAMTQQHQTPKAINMNQSKAMPARADFSVFDTLSAPPLAYGFPQNHNNGYGQTRGSPGMGMQMGFGMQQGGYHQQQHFQHQSTMGNHAGRNMSASYVPHGVTAGGNSNLQSKSRDPFAGLGLPQN</sequence>
<dbReference type="SMART" id="SM00105">
    <property type="entry name" value="ArfGap"/>
    <property type="match status" value="1"/>
</dbReference>
<dbReference type="AlphaFoldDB" id="A0A0N7L685"/>
<name>A0A0N7L685_PLAHL</name>
<dbReference type="InterPro" id="IPR001164">
    <property type="entry name" value="ArfGAP_dom"/>
</dbReference>
<dbReference type="InterPro" id="IPR038508">
    <property type="entry name" value="ArfGAP_dom_sf"/>
</dbReference>
<dbReference type="InterPro" id="IPR037278">
    <property type="entry name" value="ARFGAP/RecO"/>
</dbReference>
<dbReference type="PANTHER" id="PTHR46085">
    <property type="entry name" value="ARFGAP/RECO-RELATED"/>
    <property type="match status" value="1"/>
</dbReference>
<reference evidence="5" key="1">
    <citation type="submission" date="2014-09" db="EMBL/GenBank/DDBJ databases">
        <authorList>
            <person name="Sharma Rahul"/>
            <person name="Thines Marco"/>
        </authorList>
    </citation>
    <scope>NUCLEOTIDE SEQUENCE [LARGE SCALE GENOMIC DNA]</scope>
</reference>
<keyword evidence="5" id="KW-1185">Reference proteome</keyword>
<keyword evidence="1" id="KW-0862">Zinc</keyword>
<evidence type="ECO:0000256" key="2">
    <source>
        <dbReference type="SAM" id="MobiDB-lite"/>
    </source>
</evidence>
<dbReference type="Gene3D" id="1.10.220.150">
    <property type="entry name" value="Arf GTPase activating protein"/>
    <property type="match status" value="1"/>
</dbReference>